<accession>A0A931D9L3</accession>
<name>A0A931D9L3_9MICC</name>
<organism evidence="3 4">
    <name type="scientific">Zhihengliuella flava</name>
    <dbReference type="NCBI Taxonomy" id="1285193"/>
    <lineage>
        <taxon>Bacteria</taxon>
        <taxon>Bacillati</taxon>
        <taxon>Actinomycetota</taxon>
        <taxon>Actinomycetes</taxon>
        <taxon>Micrococcales</taxon>
        <taxon>Micrococcaceae</taxon>
        <taxon>Zhihengliuella</taxon>
    </lineage>
</organism>
<feature type="signal peptide" evidence="2">
    <location>
        <begin position="1"/>
        <end position="26"/>
    </location>
</feature>
<dbReference type="AlphaFoldDB" id="A0A931D9L3"/>
<evidence type="ECO:0000313" key="4">
    <source>
        <dbReference type="Proteomes" id="UP000625033"/>
    </source>
</evidence>
<evidence type="ECO:0000256" key="2">
    <source>
        <dbReference type="SAM" id="SignalP"/>
    </source>
</evidence>
<feature type="transmembrane region" description="Helical" evidence="1">
    <location>
        <begin position="90"/>
        <end position="110"/>
    </location>
</feature>
<keyword evidence="1" id="KW-0472">Membrane</keyword>
<keyword evidence="1" id="KW-0812">Transmembrane</keyword>
<evidence type="ECO:0000256" key="1">
    <source>
        <dbReference type="SAM" id="Phobius"/>
    </source>
</evidence>
<feature type="chain" id="PRO_5038898248" evidence="2">
    <location>
        <begin position="27"/>
        <end position="149"/>
    </location>
</feature>
<keyword evidence="4" id="KW-1185">Reference proteome</keyword>
<keyword evidence="2" id="KW-0732">Signal</keyword>
<comment type="caution">
    <text evidence="3">The sequence shown here is derived from an EMBL/GenBank/DDBJ whole genome shotgun (WGS) entry which is preliminary data.</text>
</comment>
<dbReference type="PROSITE" id="PS51257">
    <property type="entry name" value="PROKAR_LIPOPROTEIN"/>
    <property type="match status" value="1"/>
</dbReference>
<proteinExistence type="predicted"/>
<dbReference type="EMBL" id="JADOTZ010000001">
    <property type="protein sequence ID" value="MBG6084507.1"/>
    <property type="molecule type" value="Genomic_DNA"/>
</dbReference>
<protein>
    <submittedName>
        <fullName evidence="3">Uncharacterized protein</fullName>
    </submittedName>
</protein>
<dbReference type="RefSeq" id="WP_196835807.1">
    <property type="nucleotide sequence ID" value="NZ_JADOTZ010000001.1"/>
</dbReference>
<gene>
    <name evidence="3" type="ORF">IW252_001274</name>
</gene>
<evidence type="ECO:0000313" key="3">
    <source>
        <dbReference type="EMBL" id="MBG6084507.1"/>
    </source>
</evidence>
<sequence length="149" mass="14798">MPQLPRRLVLLACLVAAVLIACLPHASGESLPAGSHDAGRSAVGAHAGVGQQGAAQHLAAPPQGEAARAHDGVVATAAQGCAERCADQTAAAAIACVMAAVATLGALSLLRRRPVLSPPLRSLRAGAVRVLTPAPPRPPSLVALGISRT</sequence>
<reference evidence="3" key="1">
    <citation type="submission" date="2020-11" db="EMBL/GenBank/DDBJ databases">
        <title>Sequencing the genomes of 1000 actinobacteria strains.</title>
        <authorList>
            <person name="Klenk H.-P."/>
        </authorList>
    </citation>
    <scope>NUCLEOTIDE SEQUENCE</scope>
    <source>
        <strain evidence="3">DSM 26152</strain>
    </source>
</reference>
<dbReference type="Proteomes" id="UP000625033">
    <property type="component" value="Unassembled WGS sequence"/>
</dbReference>
<keyword evidence="1" id="KW-1133">Transmembrane helix</keyword>